<feature type="domain" description="HTH marR-type" evidence="4">
    <location>
        <begin position="25"/>
        <end position="160"/>
    </location>
</feature>
<gene>
    <name evidence="5" type="ORF">EPA93_05320</name>
</gene>
<evidence type="ECO:0000256" key="1">
    <source>
        <dbReference type="ARBA" id="ARBA00023015"/>
    </source>
</evidence>
<dbReference type="OrthoDB" id="9799747at2"/>
<dbReference type="AlphaFoldDB" id="A0A4P6JK75"/>
<reference evidence="5 6" key="1">
    <citation type="submission" date="2019-01" db="EMBL/GenBank/DDBJ databases">
        <title>Ktedonosporobacter rubrisoli SCAWS-G2.</title>
        <authorList>
            <person name="Huang Y."/>
            <person name="Yan B."/>
        </authorList>
    </citation>
    <scope>NUCLEOTIDE SEQUENCE [LARGE SCALE GENOMIC DNA]</scope>
    <source>
        <strain evidence="5 6">SCAWS-G2</strain>
    </source>
</reference>
<evidence type="ECO:0000256" key="2">
    <source>
        <dbReference type="ARBA" id="ARBA00023125"/>
    </source>
</evidence>
<accession>A0A4P6JK75</accession>
<dbReference type="GO" id="GO:0003677">
    <property type="term" value="F:DNA binding"/>
    <property type="evidence" value="ECO:0007669"/>
    <property type="project" value="UniProtKB-KW"/>
</dbReference>
<evidence type="ECO:0000259" key="4">
    <source>
        <dbReference type="PROSITE" id="PS50995"/>
    </source>
</evidence>
<dbReference type="PRINTS" id="PR00598">
    <property type="entry name" value="HTHMARR"/>
</dbReference>
<dbReference type="InterPro" id="IPR036390">
    <property type="entry name" value="WH_DNA-bd_sf"/>
</dbReference>
<dbReference type="Pfam" id="PF01047">
    <property type="entry name" value="MarR"/>
    <property type="match status" value="1"/>
</dbReference>
<dbReference type="SUPFAM" id="SSF46785">
    <property type="entry name" value="Winged helix' DNA-binding domain"/>
    <property type="match status" value="1"/>
</dbReference>
<dbReference type="PANTHER" id="PTHR42756:SF1">
    <property type="entry name" value="TRANSCRIPTIONAL REPRESSOR OF EMRAB OPERON"/>
    <property type="match status" value="1"/>
</dbReference>
<dbReference type="InterPro" id="IPR000835">
    <property type="entry name" value="HTH_MarR-typ"/>
</dbReference>
<dbReference type="EMBL" id="CP035758">
    <property type="protein sequence ID" value="QBD75453.1"/>
    <property type="molecule type" value="Genomic_DNA"/>
</dbReference>
<organism evidence="5 6">
    <name type="scientific">Ktedonosporobacter rubrisoli</name>
    <dbReference type="NCBI Taxonomy" id="2509675"/>
    <lineage>
        <taxon>Bacteria</taxon>
        <taxon>Bacillati</taxon>
        <taxon>Chloroflexota</taxon>
        <taxon>Ktedonobacteria</taxon>
        <taxon>Ktedonobacterales</taxon>
        <taxon>Ktedonosporobacteraceae</taxon>
        <taxon>Ktedonosporobacter</taxon>
    </lineage>
</organism>
<evidence type="ECO:0000256" key="3">
    <source>
        <dbReference type="ARBA" id="ARBA00023163"/>
    </source>
</evidence>
<keyword evidence="6" id="KW-1185">Reference proteome</keyword>
<evidence type="ECO:0000313" key="6">
    <source>
        <dbReference type="Proteomes" id="UP000290365"/>
    </source>
</evidence>
<keyword evidence="2" id="KW-0238">DNA-binding</keyword>
<name>A0A4P6JK75_KTERU</name>
<dbReference type="SMART" id="SM00347">
    <property type="entry name" value="HTH_MARR"/>
    <property type="match status" value="1"/>
</dbReference>
<dbReference type="PROSITE" id="PS01117">
    <property type="entry name" value="HTH_MARR_1"/>
    <property type="match status" value="1"/>
</dbReference>
<dbReference type="Gene3D" id="1.10.10.10">
    <property type="entry name" value="Winged helix-like DNA-binding domain superfamily/Winged helix DNA-binding domain"/>
    <property type="match status" value="1"/>
</dbReference>
<dbReference type="InterPro" id="IPR023187">
    <property type="entry name" value="Tscrpt_reg_MarR-type_CS"/>
</dbReference>
<dbReference type="InterPro" id="IPR036388">
    <property type="entry name" value="WH-like_DNA-bd_sf"/>
</dbReference>
<proteinExistence type="predicted"/>
<dbReference type="Proteomes" id="UP000290365">
    <property type="component" value="Chromosome"/>
</dbReference>
<evidence type="ECO:0000313" key="5">
    <source>
        <dbReference type="EMBL" id="QBD75453.1"/>
    </source>
</evidence>
<keyword evidence="1" id="KW-0805">Transcription regulation</keyword>
<protein>
    <submittedName>
        <fullName evidence="5">MarR family transcriptional regulator</fullName>
    </submittedName>
</protein>
<sequence length="166" mass="18835">MTNEDHVSTVLAQWAAERPDLDASPMGIIGRISRLALTMDKELELVFMQFGLYRWSFDMLATLRRSGAPYRLSPSTLFRSMMVTSGTMTNRIDRLEEKGLVRRVPDPEDRRGILVELTEQGRELIDTALPTHVANEEHILKALSKEEQRTLAALLSKLLSSLEHQS</sequence>
<dbReference type="PANTHER" id="PTHR42756">
    <property type="entry name" value="TRANSCRIPTIONAL REGULATOR, MARR"/>
    <property type="match status" value="1"/>
</dbReference>
<dbReference type="RefSeq" id="WP_129886051.1">
    <property type="nucleotide sequence ID" value="NZ_CP035758.1"/>
</dbReference>
<dbReference type="GO" id="GO:0003700">
    <property type="term" value="F:DNA-binding transcription factor activity"/>
    <property type="evidence" value="ECO:0007669"/>
    <property type="project" value="InterPro"/>
</dbReference>
<keyword evidence="3" id="KW-0804">Transcription</keyword>
<dbReference type="PROSITE" id="PS50995">
    <property type="entry name" value="HTH_MARR_2"/>
    <property type="match status" value="1"/>
</dbReference>
<dbReference type="KEGG" id="kbs:EPA93_05320"/>